<feature type="transmembrane region" description="Helical" evidence="9">
    <location>
        <begin position="115"/>
        <end position="133"/>
    </location>
</feature>
<dbReference type="InterPro" id="IPR003784">
    <property type="entry name" value="BioY"/>
</dbReference>
<dbReference type="PANTHER" id="PTHR34295">
    <property type="entry name" value="BIOTIN TRANSPORTER BIOY"/>
    <property type="match status" value="1"/>
</dbReference>
<keyword evidence="3 8" id="KW-0813">Transport</keyword>
<evidence type="ECO:0000256" key="7">
    <source>
        <dbReference type="ARBA" id="ARBA00023136"/>
    </source>
</evidence>
<comment type="subcellular location">
    <subcellularLocation>
        <location evidence="1 8">Cell membrane</location>
        <topology evidence="1 8">Multi-pass membrane protein</topology>
    </subcellularLocation>
</comment>
<reference evidence="12 13" key="1">
    <citation type="submission" date="2016-01" db="EMBL/GenBank/DDBJ databases">
        <title>Investigation of taxonomic status of Bacillus aminovorans.</title>
        <authorList>
            <person name="Verma A."/>
            <person name="Pal Y."/>
            <person name="Krishnamurthi S."/>
        </authorList>
    </citation>
    <scope>NUCLEOTIDE SEQUENCE [LARGE SCALE GENOMIC DNA]</scope>
    <source>
        <strain evidence="11 12">DSM 1314</strain>
        <strain evidence="10 13">DSM 4337</strain>
    </source>
</reference>
<name>A0A177L536_9BACI</name>
<evidence type="ECO:0000313" key="10">
    <source>
        <dbReference type="EMBL" id="OAH52851.1"/>
    </source>
</evidence>
<evidence type="ECO:0000256" key="8">
    <source>
        <dbReference type="PIRNR" id="PIRNR016661"/>
    </source>
</evidence>
<feature type="transmembrane region" description="Helical" evidence="9">
    <location>
        <begin position="6"/>
        <end position="27"/>
    </location>
</feature>
<keyword evidence="7 8" id="KW-0472">Membrane</keyword>
<comment type="similarity">
    <text evidence="2 8">Belongs to the BioY family.</text>
</comment>
<feature type="transmembrane region" description="Helical" evidence="9">
    <location>
        <begin position="39"/>
        <end position="72"/>
    </location>
</feature>
<evidence type="ECO:0000256" key="2">
    <source>
        <dbReference type="ARBA" id="ARBA00010692"/>
    </source>
</evidence>
<feature type="transmembrane region" description="Helical" evidence="9">
    <location>
        <begin position="78"/>
        <end position="103"/>
    </location>
</feature>
<dbReference type="Proteomes" id="UP000076935">
    <property type="component" value="Unassembled WGS sequence"/>
</dbReference>
<dbReference type="STRING" id="29332.AWH48_13645"/>
<dbReference type="OrthoDB" id="9803495at2"/>
<dbReference type="PANTHER" id="PTHR34295:SF4">
    <property type="entry name" value="BIOTIN TRANSPORTER BIOY-RELATED"/>
    <property type="match status" value="1"/>
</dbReference>
<dbReference type="EMBL" id="LQWZ01000037">
    <property type="protein sequence ID" value="OAH52851.1"/>
    <property type="molecule type" value="Genomic_DNA"/>
</dbReference>
<keyword evidence="6 9" id="KW-1133">Transmembrane helix</keyword>
<protein>
    <recommendedName>
        <fullName evidence="8">Biotin transporter</fullName>
    </recommendedName>
</protein>
<sequence>MQTIHWVQAAMFAAIMAVLGFLPPIPLSFTPVPISIQTLGVMIAGGVLGARLGAVSQIIFLLTVAAGAPLLAGGRGGLAVFVGPSAGFLISWIAGAFVIGLFTQRAAKLTVRRTFAANVIGGIIVLYAIGIPVQSFVTGVGLREVTVASMAFIPGDLIKSVAAAVLVPKLRNALQAVPSFRRAA</sequence>
<evidence type="ECO:0000313" key="13">
    <source>
        <dbReference type="Proteomes" id="UP000077271"/>
    </source>
</evidence>
<comment type="caution">
    <text evidence="11">The sequence shown here is derived from an EMBL/GenBank/DDBJ whole genome shotgun (WGS) entry which is preliminary data.</text>
</comment>
<evidence type="ECO:0000313" key="12">
    <source>
        <dbReference type="Proteomes" id="UP000076935"/>
    </source>
</evidence>
<keyword evidence="5 9" id="KW-0812">Transmembrane</keyword>
<evidence type="ECO:0000256" key="3">
    <source>
        <dbReference type="ARBA" id="ARBA00022448"/>
    </source>
</evidence>
<dbReference type="Proteomes" id="UP000077271">
    <property type="component" value="Unassembled WGS sequence"/>
</dbReference>
<evidence type="ECO:0000256" key="6">
    <source>
        <dbReference type="ARBA" id="ARBA00022989"/>
    </source>
</evidence>
<dbReference type="GO" id="GO:0005886">
    <property type="term" value="C:plasma membrane"/>
    <property type="evidence" value="ECO:0007669"/>
    <property type="project" value="UniProtKB-SubCell"/>
</dbReference>
<evidence type="ECO:0000313" key="11">
    <source>
        <dbReference type="EMBL" id="OAH60778.1"/>
    </source>
</evidence>
<dbReference type="RefSeq" id="WP_018393372.1">
    <property type="nucleotide sequence ID" value="NZ_JBCNAN010000002.1"/>
</dbReference>
<dbReference type="Gene3D" id="1.10.1760.20">
    <property type="match status" value="1"/>
</dbReference>
<evidence type="ECO:0000256" key="9">
    <source>
        <dbReference type="SAM" id="Phobius"/>
    </source>
</evidence>
<dbReference type="AlphaFoldDB" id="A0A177L536"/>
<dbReference type="GO" id="GO:0015225">
    <property type="term" value="F:biotin transmembrane transporter activity"/>
    <property type="evidence" value="ECO:0007669"/>
    <property type="project" value="UniProtKB-UniRule"/>
</dbReference>
<proteinExistence type="inferred from homology"/>
<keyword evidence="12" id="KW-1185">Reference proteome</keyword>
<keyword evidence="4 8" id="KW-1003">Cell membrane</keyword>
<evidence type="ECO:0000256" key="1">
    <source>
        <dbReference type="ARBA" id="ARBA00004651"/>
    </source>
</evidence>
<dbReference type="Pfam" id="PF02632">
    <property type="entry name" value="BioY"/>
    <property type="match status" value="1"/>
</dbReference>
<evidence type="ECO:0000256" key="4">
    <source>
        <dbReference type="ARBA" id="ARBA00022475"/>
    </source>
</evidence>
<organism evidence="11 12">
    <name type="scientific">Domibacillus aminovorans</name>
    <dbReference type="NCBI Taxonomy" id="29332"/>
    <lineage>
        <taxon>Bacteria</taxon>
        <taxon>Bacillati</taxon>
        <taxon>Bacillota</taxon>
        <taxon>Bacilli</taxon>
        <taxon>Bacillales</taxon>
        <taxon>Bacillaceae</taxon>
        <taxon>Domibacillus</taxon>
    </lineage>
</organism>
<evidence type="ECO:0000256" key="5">
    <source>
        <dbReference type="ARBA" id="ARBA00022692"/>
    </source>
</evidence>
<accession>A0A177L536</accession>
<dbReference type="PIRSF" id="PIRSF016661">
    <property type="entry name" value="BioY"/>
    <property type="match status" value="1"/>
</dbReference>
<dbReference type="EMBL" id="LQWY01000031">
    <property type="protein sequence ID" value="OAH60778.1"/>
    <property type="molecule type" value="Genomic_DNA"/>
</dbReference>
<gene>
    <name evidence="10" type="ORF">AWH48_13645</name>
    <name evidence="11" type="ORF">AWH49_15105</name>
</gene>